<keyword evidence="1" id="KW-0812">Transmembrane</keyword>
<evidence type="ECO:0000313" key="2">
    <source>
        <dbReference type="EMBL" id="SFQ94712.1"/>
    </source>
</evidence>
<keyword evidence="1" id="KW-0472">Membrane</keyword>
<protein>
    <submittedName>
        <fullName evidence="2">Uncharacterized protein</fullName>
    </submittedName>
</protein>
<evidence type="ECO:0000256" key="1">
    <source>
        <dbReference type="SAM" id="Phobius"/>
    </source>
</evidence>
<dbReference type="RefSeq" id="WP_177220408.1">
    <property type="nucleotide sequence ID" value="NZ_FOYI01000001.1"/>
</dbReference>
<keyword evidence="3" id="KW-1185">Reference proteome</keyword>
<reference evidence="2 3" key="1">
    <citation type="submission" date="2016-10" db="EMBL/GenBank/DDBJ databases">
        <authorList>
            <person name="de Groot N.N."/>
        </authorList>
    </citation>
    <scope>NUCLEOTIDE SEQUENCE [LARGE SCALE GENOMIC DNA]</scope>
    <source>
        <strain evidence="3">KMM 9023,NRIC 0796,JCM 17311,KCTC 23692</strain>
    </source>
</reference>
<accession>A0A1I6CNG2</accession>
<keyword evidence="1" id="KW-1133">Transmembrane helix</keyword>
<proteinExistence type="predicted"/>
<dbReference type="EMBL" id="FOYI01000001">
    <property type="protein sequence ID" value="SFQ94712.1"/>
    <property type="molecule type" value="Genomic_DNA"/>
</dbReference>
<name>A0A1I6CNG2_9RHOB</name>
<feature type="transmembrane region" description="Helical" evidence="1">
    <location>
        <begin position="29"/>
        <end position="49"/>
    </location>
</feature>
<dbReference type="STRING" id="871652.SAMN04515673_10183"/>
<gene>
    <name evidence="2" type="ORF">SAMN04515673_10183</name>
</gene>
<evidence type="ECO:0000313" key="3">
    <source>
        <dbReference type="Proteomes" id="UP000199302"/>
    </source>
</evidence>
<organism evidence="2 3">
    <name type="scientific">Poseidonocella sedimentorum</name>
    <dbReference type="NCBI Taxonomy" id="871652"/>
    <lineage>
        <taxon>Bacteria</taxon>
        <taxon>Pseudomonadati</taxon>
        <taxon>Pseudomonadota</taxon>
        <taxon>Alphaproteobacteria</taxon>
        <taxon>Rhodobacterales</taxon>
        <taxon>Roseobacteraceae</taxon>
        <taxon>Poseidonocella</taxon>
    </lineage>
</organism>
<dbReference type="Proteomes" id="UP000199302">
    <property type="component" value="Unassembled WGS sequence"/>
</dbReference>
<dbReference type="AlphaFoldDB" id="A0A1I6CNG2"/>
<sequence>MSGLWWLIVLALTIIPMFRLLPHFGIHKYWALACIIPVGTLALIWWMAIKLQEMEQR</sequence>